<feature type="transmembrane region" description="Helical" evidence="5">
    <location>
        <begin position="51"/>
        <end position="74"/>
    </location>
</feature>
<evidence type="ECO:0000256" key="4">
    <source>
        <dbReference type="ARBA" id="ARBA00023136"/>
    </source>
</evidence>
<feature type="domain" description="Fatty acid hydroxylase" evidence="6">
    <location>
        <begin position="93"/>
        <end position="229"/>
    </location>
</feature>
<evidence type="ECO:0000313" key="7">
    <source>
        <dbReference type="EMBL" id="MCH4564153.1"/>
    </source>
</evidence>
<evidence type="ECO:0000256" key="1">
    <source>
        <dbReference type="ARBA" id="ARBA00004370"/>
    </source>
</evidence>
<reference evidence="7 8" key="1">
    <citation type="submission" date="2022-02" db="EMBL/GenBank/DDBJ databases">
        <title>Halomonas fukangensis sp. nov., a halophilic bacterium isolated from a bulk soil of Kalidium foliatum at Fukang.</title>
        <authorList>
            <person name="Huang Y."/>
        </authorList>
    </citation>
    <scope>NUCLEOTIDE SEQUENCE [LARGE SCALE GENOMIC DNA]</scope>
    <source>
        <strain evidence="7 8">EGI 63088</strain>
    </source>
</reference>
<feature type="transmembrane region" description="Helical" evidence="5">
    <location>
        <begin position="12"/>
        <end position="30"/>
    </location>
</feature>
<evidence type="ECO:0000313" key="8">
    <source>
        <dbReference type="Proteomes" id="UP001202117"/>
    </source>
</evidence>
<dbReference type="PANTHER" id="PTHR11863">
    <property type="entry name" value="STEROL DESATURASE"/>
    <property type="match status" value="1"/>
</dbReference>
<sequence length="276" mass="31464">MSDTLLTHEPLLRGAVFAFVLLAMALWEVAASRRPQHVPRRKRWPGNLLIVALDTLAVRLVFPLAAVGSALIAVEQGWGLFNLVAAPVWLAVLASVVVLDLAIYFQHRLFHAVPWLWRLHRMHHADLEFDVTTGLRFHPLEIMISMGIKLAVVALLGAPALAVLLFEVVLNATSMFNHGNVRLPARFDRLLRLLVVTPDMHRVHHSIVRRETDSNFGFNLPWWDRLFGTYRDQPAAGHLGMTIGIEDFREVRDLRLDRMLIQPFLSPHRQVKRNHL</sequence>
<evidence type="ECO:0000256" key="5">
    <source>
        <dbReference type="SAM" id="Phobius"/>
    </source>
</evidence>
<feature type="transmembrane region" description="Helical" evidence="5">
    <location>
        <begin position="150"/>
        <end position="170"/>
    </location>
</feature>
<proteinExistence type="predicted"/>
<name>A0ABS9RWD2_9GAMM</name>
<keyword evidence="3 5" id="KW-1133">Transmembrane helix</keyword>
<comment type="subcellular location">
    <subcellularLocation>
        <location evidence="1">Membrane</location>
    </subcellularLocation>
</comment>
<comment type="caution">
    <text evidence="7">The sequence shown here is derived from an EMBL/GenBank/DDBJ whole genome shotgun (WGS) entry which is preliminary data.</text>
</comment>
<evidence type="ECO:0000259" key="6">
    <source>
        <dbReference type="Pfam" id="PF04116"/>
    </source>
</evidence>
<evidence type="ECO:0000256" key="2">
    <source>
        <dbReference type="ARBA" id="ARBA00022692"/>
    </source>
</evidence>
<dbReference type="InterPro" id="IPR006694">
    <property type="entry name" value="Fatty_acid_hydroxylase"/>
</dbReference>
<keyword evidence="2 5" id="KW-0812">Transmembrane</keyword>
<dbReference type="Proteomes" id="UP001202117">
    <property type="component" value="Unassembled WGS sequence"/>
</dbReference>
<keyword evidence="4 5" id="KW-0472">Membrane</keyword>
<dbReference type="Pfam" id="PF04116">
    <property type="entry name" value="FA_hydroxylase"/>
    <property type="match status" value="1"/>
</dbReference>
<evidence type="ECO:0000256" key="3">
    <source>
        <dbReference type="ARBA" id="ARBA00022989"/>
    </source>
</evidence>
<dbReference type="RefSeq" id="WP_240568778.1">
    <property type="nucleotide sequence ID" value="NZ_JAKVPY010000016.1"/>
</dbReference>
<keyword evidence="8" id="KW-1185">Reference proteome</keyword>
<feature type="transmembrane region" description="Helical" evidence="5">
    <location>
        <begin position="80"/>
        <end position="105"/>
    </location>
</feature>
<organism evidence="7 8">
    <name type="scientific">Halomonas flagellata</name>
    <dbReference type="NCBI Taxonomy" id="2920385"/>
    <lineage>
        <taxon>Bacteria</taxon>
        <taxon>Pseudomonadati</taxon>
        <taxon>Pseudomonadota</taxon>
        <taxon>Gammaproteobacteria</taxon>
        <taxon>Oceanospirillales</taxon>
        <taxon>Halomonadaceae</taxon>
        <taxon>Halomonas</taxon>
    </lineage>
</organism>
<protein>
    <submittedName>
        <fullName evidence="7">Sterol desaturase family protein</fullName>
    </submittedName>
</protein>
<dbReference type="EMBL" id="JAKVPY010000016">
    <property type="protein sequence ID" value="MCH4564153.1"/>
    <property type="molecule type" value="Genomic_DNA"/>
</dbReference>
<dbReference type="InterPro" id="IPR050307">
    <property type="entry name" value="Sterol_Desaturase_Related"/>
</dbReference>
<accession>A0ABS9RWD2</accession>
<gene>
    <name evidence="7" type="ORF">MKP05_13630</name>
</gene>